<sequence length="57" mass="7032">MLIFFKVNIYDRRKILSPFSESNLSFFCRFKTAHFEKIFDPDAKTFQKRTIPFLWKH</sequence>
<proteinExistence type="predicted"/>
<organism evidence="1 2">
    <name type="scientific">Leptospira licerasiae str. MMD4847</name>
    <dbReference type="NCBI Taxonomy" id="1049971"/>
    <lineage>
        <taxon>Bacteria</taxon>
        <taxon>Pseudomonadati</taxon>
        <taxon>Spirochaetota</taxon>
        <taxon>Spirochaetia</taxon>
        <taxon>Leptospirales</taxon>
        <taxon>Leptospiraceae</taxon>
        <taxon>Leptospira</taxon>
    </lineage>
</organism>
<gene>
    <name evidence="1" type="ORF">LEP1GSC178_0941</name>
</gene>
<accession>A0ABP2RAA0</accession>
<evidence type="ECO:0000313" key="2">
    <source>
        <dbReference type="Proteomes" id="UP000018720"/>
    </source>
</evidence>
<dbReference type="EMBL" id="AHOM02000010">
    <property type="protein sequence ID" value="EJZ41308.1"/>
    <property type="molecule type" value="Genomic_DNA"/>
</dbReference>
<evidence type="ECO:0000313" key="1">
    <source>
        <dbReference type="EMBL" id="EJZ41308.1"/>
    </source>
</evidence>
<keyword evidence="2" id="KW-1185">Reference proteome</keyword>
<comment type="caution">
    <text evidence="1">The sequence shown here is derived from an EMBL/GenBank/DDBJ whole genome shotgun (WGS) entry which is preliminary data.</text>
</comment>
<reference evidence="1 2" key="1">
    <citation type="submission" date="2012-08" db="EMBL/GenBank/DDBJ databases">
        <authorList>
            <person name="Harkins D.M."/>
            <person name="Durkin A.S."/>
            <person name="Selengut J.D."/>
            <person name="Sanka R."/>
            <person name="DePew J."/>
            <person name="Purushe J."/>
            <person name="Matthias M.A."/>
            <person name="Vinetz J.M."/>
            <person name="Sutton G.G."/>
            <person name="Nelson W.C."/>
            <person name="Fouts D.E."/>
        </authorList>
    </citation>
    <scope>NUCLEOTIDE SEQUENCE [LARGE SCALE GENOMIC DNA]</scope>
    <source>
        <strain evidence="1 2">MMD4847</strain>
    </source>
</reference>
<protein>
    <submittedName>
        <fullName evidence="1">Uncharacterized protein</fullName>
    </submittedName>
</protein>
<name>A0ABP2RAA0_9LEPT</name>
<dbReference type="Proteomes" id="UP000018720">
    <property type="component" value="Unassembled WGS sequence"/>
</dbReference>